<proteinExistence type="predicted"/>
<feature type="compositionally biased region" description="Polar residues" evidence="1">
    <location>
        <begin position="791"/>
        <end position="808"/>
    </location>
</feature>
<dbReference type="InParanoid" id="A0A3N4LTW8"/>
<evidence type="ECO:0008006" key="4">
    <source>
        <dbReference type="Google" id="ProtNLM"/>
    </source>
</evidence>
<feature type="compositionally biased region" description="Basic and acidic residues" evidence="1">
    <location>
        <begin position="814"/>
        <end position="823"/>
    </location>
</feature>
<keyword evidence="3" id="KW-1185">Reference proteome</keyword>
<feature type="compositionally biased region" description="Acidic residues" evidence="1">
    <location>
        <begin position="47"/>
        <end position="56"/>
    </location>
</feature>
<feature type="region of interest" description="Disordered" evidence="1">
    <location>
        <begin position="47"/>
        <end position="84"/>
    </location>
</feature>
<feature type="region of interest" description="Disordered" evidence="1">
    <location>
        <begin position="773"/>
        <end position="836"/>
    </location>
</feature>
<protein>
    <recommendedName>
        <fullName evidence="4">F-box domain-containing protein</fullName>
    </recommendedName>
</protein>
<sequence length="1249" mass="141407">MVQQQVADMSAAIDTYVLKRRKGRSGPVLLPEKRETDGKNARLQIECEGDPMDVDPPDSSFTDHGLSNPKSSKQIGTSGHNSSQLSSIFDGKDLHDASGSAKGLASFAMFSLLPRIMAYLPRDDLVRLALVNKDFYHEGMRVLYRHLAWDVQDEHCNTMVMRLITHKNTSASSLIKPAIIYVRSLFLQVRSPPGSYDHETGFRLGLLLSALPKLKFLKKLSVADSRDVREIKEYGTIPRMANFVEEIIWGQGTLHLDTFEILMDRDLTFFISLLSEDTLPSSQVTLNAPSHCHPKRKPSIKHFTLRGAYPKEGDSPSIPAFEYQLAYLLLVLSPSLTHLTLVGLPKPPYLACPQDVGTGEWGGSVGKVFEILGPRALRSLEELTIEAADTRYEVAEGALSSWITERSIYVKPPTDEEIQQKRLKNEERELRQSEPTEDNDTLPCPISNELCWQLFGRFHYEDYGDDAEPHINCDSQCPIHGNTSGTFTLSKATKEPNLHVNPLLRRQQPKRRFRHLHLLNCPEPWPAFYTIACLHPPTTMHFSSPWMDSSSTDIPDSLRESGIEKYRLAVTPKLRKAYGESPVIPNFNQGSFIAGVDHSDRDQALPRLTGTHRLHCRRIRKKMEQYMSMLEQVPAESCPLFSPSLAQVVASNMKRIELRTLERVSMKLLQIIVKWYGESLEIIGISRLDGSHKEASATGHVRGWGKILGHCSKLRELRIVWNLFDDIDWEEVKGSGTIMKFGIGERSVGGKEALIGFSEEDWWQCVGSRTQESKEITEIDDSSSDIDNGEGPSTQRPTLEATSETPAVTVSADKSSESREDATRPNNTQATQDTASSPVRWLETWCGWSAIKKFFPPETSCFSYITAEGGRYLKKSEGPTSSHNPTQWTNQQMKELLLFLIDWKYRKLEEMWAMSTAAPRPPAKRSLSPQRTWRTGYHERPIVKPPNTEGNIALQPRYRSGAWGDTFRVAYEGTASSNKVYHVLFTDMTYPFLSMDRHNARVFQERLKEEYLAREEFLASTIWDIIDTDIGKGKRVDQQGWRDRFLVTSTSDQAQVRGLKPPKGIIFTNPNYNVFDGDKNTEAGVPEKRLGQWENALNELLTQTPPVFDIPTNDRLRVCRHQLIISQLSSFFQEINLWHRKVRLESTLGHGLRRFCGLAWVMFEEVPTLENVVGLLENGREVIAHPVRNYHRPKKALEMVKIRCWSCGGGWAGDYRNGIKGSGNTPLRTRVGARECRCDFSNAQSCQAL</sequence>
<evidence type="ECO:0000313" key="2">
    <source>
        <dbReference type="EMBL" id="RPB24662.1"/>
    </source>
</evidence>
<gene>
    <name evidence="2" type="ORF">L211DRAFT_867976</name>
</gene>
<feature type="compositionally biased region" description="Polar residues" evidence="1">
    <location>
        <begin position="824"/>
        <end position="836"/>
    </location>
</feature>
<dbReference type="EMBL" id="ML121541">
    <property type="protein sequence ID" value="RPB24662.1"/>
    <property type="molecule type" value="Genomic_DNA"/>
</dbReference>
<dbReference type="OrthoDB" id="5306260at2759"/>
<organism evidence="2 3">
    <name type="scientific">Terfezia boudieri ATCC MYA-4762</name>
    <dbReference type="NCBI Taxonomy" id="1051890"/>
    <lineage>
        <taxon>Eukaryota</taxon>
        <taxon>Fungi</taxon>
        <taxon>Dikarya</taxon>
        <taxon>Ascomycota</taxon>
        <taxon>Pezizomycotina</taxon>
        <taxon>Pezizomycetes</taxon>
        <taxon>Pezizales</taxon>
        <taxon>Pezizaceae</taxon>
        <taxon>Terfezia</taxon>
    </lineage>
</organism>
<dbReference type="AlphaFoldDB" id="A0A3N4LTW8"/>
<evidence type="ECO:0000256" key="1">
    <source>
        <dbReference type="SAM" id="MobiDB-lite"/>
    </source>
</evidence>
<dbReference type="Proteomes" id="UP000267821">
    <property type="component" value="Unassembled WGS sequence"/>
</dbReference>
<accession>A0A3N4LTW8</accession>
<feature type="compositionally biased region" description="Acidic residues" evidence="1">
    <location>
        <begin position="778"/>
        <end position="788"/>
    </location>
</feature>
<name>A0A3N4LTW8_9PEZI</name>
<feature type="compositionally biased region" description="Polar residues" evidence="1">
    <location>
        <begin position="68"/>
        <end position="84"/>
    </location>
</feature>
<reference evidence="2 3" key="1">
    <citation type="journal article" date="2018" name="Nat. Ecol. Evol.">
        <title>Pezizomycetes genomes reveal the molecular basis of ectomycorrhizal truffle lifestyle.</title>
        <authorList>
            <person name="Murat C."/>
            <person name="Payen T."/>
            <person name="Noel B."/>
            <person name="Kuo A."/>
            <person name="Morin E."/>
            <person name="Chen J."/>
            <person name="Kohler A."/>
            <person name="Krizsan K."/>
            <person name="Balestrini R."/>
            <person name="Da Silva C."/>
            <person name="Montanini B."/>
            <person name="Hainaut M."/>
            <person name="Levati E."/>
            <person name="Barry K.W."/>
            <person name="Belfiori B."/>
            <person name="Cichocki N."/>
            <person name="Clum A."/>
            <person name="Dockter R.B."/>
            <person name="Fauchery L."/>
            <person name="Guy J."/>
            <person name="Iotti M."/>
            <person name="Le Tacon F."/>
            <person name="Lindquist E.A."/>
            <person name="Lipzen A."/>
            <person name="Malagnac F."/>
            <person name="Mello A."/>
            <person name="Molinier V."/>
            <person name="Miyauchi S."/>
            <person name="Poulain J."/>
            <person name="Riccioni C."/>
            <person name="Rubini A."/>
            <person name="Sitrit Y."/>
            <person name="Splivallo R."/>
            <person name="Traeger S."/>
            <person name="Wang M."/>
            <person name="Zifcakova L."/>
            <person name="Wipf D."/>
            <person name="Zambonelli A."/>
            <person name="Paolocci F."/>
            <person name="Nowrousian M."/>
            <person name="Ottonello S."/>
            <person name="Baldrian P."/>
            <person name="Spatafora J.W."/>
            <person name="Henrissat B."/>
            <person name="Nagy L.G."/>
            <person name="Aury J.M."/>
            <person name="Wincker P."/>
            <person name="Grigoriev I.V."/>
            <person name="Bonfante P."/>
            <person name="Martin F.M."/>
        </authorList>
    </citation>
    <scope>NUCLEOTIDE SEQUENCE [LARGE SCALE GENOMIC DNA]</scope>
    <source>
        <strain evidence="2 3">ATCC MYA-4762</strain>
    </source>
</reference>
<evidence type="ECO:0000313" key="3">
    <source>
        <dbReference type="Proteomes" id="UP000267821"/>
    </source>
</evidence>